<feature type="domain" description="RNA polymerase sigma factor 70 region 4 type 2" evidence="7">
    <location>
        <begin position="126"/>
        <end position="176"/>
    </location>
</feature>
<dbReference type="Pfam" id="PF08281">
    <property type="entry name" value="Sigma70_r4_2"/>
    <property type="match status" value="1"/>
</dbReference>
<sequence length="188" mass="21677">MGDENSIEYINELVRGAQGGDENSLGRLYELLSVRVYRYLITRVSHRETAEDLMQTAFLEMIRSLSRYKIRAGAKFTTWLFQIVRHRLIDHYRRQKIVLPLDETVESHPDLQTDPAPPDVGESSKQVLSALGTLPERQQTILHLFYQEEMSPSEIAEVMNMSAISVRVEKHRAINKIRYLFVEGGTTI</sequence>
<dbReference type="Gene3D" id="1.10.1740.10">
    <property type="match status" value="1"/>
</dbReference>
<dbReference type="SUPFAM" id="SSF88659">
    <property type="entry name" value="Sigma3 and sigma4 domains of RNA polymerase sigma factors"/>
    <property type="match status" value="1"/>
</dbReference>
<dbReference type="InterPro" id="IPR007627">
    <property type="entry name" value="RNA_pol_sigma70_r2"/>
</dbReference>
<proteinExistence type="inferred from homology"/>
<keyword evidence="2" id="KW-0805">Transcription regulation</keyword>
<dbReference type="InterPro" id="IPR013324">
    <property type="entry name" value="RNA_pol_sigma_r3/r4-like"/>
</dbReference>
<dbReference type="SUPFAM" id="SSF88946">
    <property type="entry name" value="Sigma2 domain of RNA polymerase sigma factors"/>
    <property type="match status" value="1"/>
</dbReference>
<dbReference type="CDD" id="cd06171">
    <property type="entry name" value="Sigma70_r4"/>
    <property type="match status" value="1"/>
</dbReference>
<evidence type="ECO:0000259" key="6">
    <source>
        <dbReference type="Pfam" id="PF04542"/>
    </source>
</evidence>
<dbReference type="InterPro" id="IPR014284">
    <property type="entry name" value="RNA_pol_sigma-70_dom"/>
</dbReference>
<evidence type="ECO:0008006" key="10">
    <source>
        <dbReference type="Google" id="ProtNLM"/>
    </source>
</evidence>
<evidence type="ECO:0000256" key="3">
    <source>
        <dbReference type="ARBA" id="ARBA00023082"/>
    </source>
</evidence>
<dbReference type="InterPro" id="IPR036388">
    <property type="entry name" value="WH-like_DNA-bd_sf"/>
</dbReference>
<evidence type="ECO:0000256" key="5">
    <source>
        <dbReference type="ARBA" id="ARBA00023163"/>
    </source>
</evidence>
<protein>
    <recommendedName>
        <fullName evidence="10">RNA polymerase subunit sigma-24</fullName>
    </recommendedName>
</protein>
<keyword evidence="4" id="KW-0238">DNA-binding</keyword>
<evidence type="ECO:0000259" key="7">
    <source>
        <dbReference type="Pfam" id="PF08281"/>
    </source>
</evidence>
<keyword evidence="5" id="KW-0804">Transcription</keyword>
<dbReference type="PANTHER" id="PTHR43133:SF8">
    <property type="entry name" value="RNA POLYMERASE SIGMA FACTOR HI_1459-RELATED"/>
    <property type="match status" value="1"/>
</dbReference>
<comment type="similarity">
    <text evidence="1">Belongs to the sigma-70 factor family. ECF subfamily.</text>
</comment>
<dbReference type="InterPro" id="IPR013325">
    <property type="entry name" value="RNA_pol_sigma_r2"/>
</dbReference>
<dbReference type="Pfam" id="PF04542">
    <property type="entry name" value="Sigma70_r2"/>
    <property type="match status" value="1"/>
</dbReference>
<dbReference type="EMBL" id="MHKE01000012">
    <property type="protein sequence ID" value="OGY84002.1"/>
    <property type="molecule type" value="Genomic_DNA"/>
</dbReference>
<organism evidence="8 9">
    <name type="scientific">Candidatus Kerfeldbacteria bacterium RIFCSPLOWO2_01_FULL_48_11</name>
    <dbReference type="NCBI Taxonomy" id="1798543"/>
    <lineage>
        <taxon>Bacteria</taxon>
        <taxon>Candidatus Kerfeldiibacteriota</taxon>
    </lineage>
</organism>
<dbReference type="GO" id="GO:0003677">
    <property type="term" value="F:DNA binding"/>
    <property type="evidence" value="ECO:0007669"/>
    <property type="project" value="UniProtKB-KW"/>
</dbReference>
<dbReference type="InterPro" id="IPR039425">
    <property type="entry name" value="RNA_pol_sigma-70-like"/>
</dbReference>
<dbReference type="Gene3D" id="1.10.10.10">
    <property type="entry name" value="Winged helix-like DNA-binding domain superfamily/Winged helix DNA-binding domain"/>
    <property type="match status" value="1"/>
</dbReference>
<dbReference type="PANTHER" id="PTHR43133">
    <property type="entry name" value="RNA POLYMERASE ECF-TYPE SIGMA FACTO"/>
    <property type="match status" value="1"/>
</dbReference>
<dbReference type="GO" id="GO:0006352">
    <property type="term" value="P:DNA-templated transcription initiation"/>
    <property type="evidence" value="ECO:0007669"/>
    <property type="project" value="InterPro"/>
</dbReference>
<dbReference type="Proteomes" id="UP000179164">
    <property type="component" value="Unassembled WGS sequence"/>
</dbReference>
<accession>A0A1G2B490</accession>
<evidence type="ECO:0000256" key="1">
    <source>
        <dbReference type="ARBA" id="ARBA00010641"/>
    </source>
</evidence>
<dbReference type="STRING" id="1798543.A2898_01895"/>
<dbReference type="GO" id="GO:0016987">
    <property type="term" value="F:sigma factor activity"/>
    <property type="evidence" value="ECO:0007669"/>
    <property type="project" value="UniProtKB-KW"/>
</dbReference>
<evidence type="ECO:0000256" key="4">
    <source>
        <dbReference type="ARBA" id="ARBA00023125"/>
    </source>
</evidence>
<evidence type="ECO:0000256" key="2">
    <source>
        <dbReference type="ARBA" id="ARBA00023015"/>
    </source>
</evidence>
<evidence type="ECO:0000313" key="8">
    <source>
        <dbReference type="EMBL" id="OGY84002.1"/>
    </source>
</evidence>
<evidence type="ECO:0000313" key="9">
    <source>
        <dbReference type="Proteomes" id="UP000179164"/>
    </source>
</evidence>
<dbReference type="InterPro" id="IPR013249">
    <property type="entry name" value="RNA_pol_sigma70_r4_t2"/>
</dbReference>
<reference evidence="8 9" key="1">
    <citation type="journal article" date="2016" name="Nat. Commun.">
        <title>Thousands of microbial genomes shed light on interconnected biogeochemical processes in an aquifer system.</title>
        <authorList>
            <person name="Anantharaman K."/>
            <person name="Brown C.T."/>
            <person name="Hug L.A."/>
            <person name="Sharon I."/>
            <person name="Castelle C.J."/>
            <person name="Probst A.J."/>
            <person name="Thomas B.C."/>
            <person name="Singh A."/>
            <person name="Wilkins M.J."/>
            <person name="Karaoz U."/>
            <person name="Brodie E.L."/>
            <person name="Williams K.H."/>
            <person name="Hubbard S.S."/>
            <person name="Banfield J.F."/>
        </authorList>
    </citation>
    <scope>NUCLEOTIDE SEQUENCE [LARGE SCALE GENOMIC DNA]</scope>
</reference>
<keyword evidence="3" id="KW-0731">Sigma factor</keyword>
<name>A0A1G2B490_9BACT</name>
<dbReference type="AlphaFoldDB" id="A0A1G2B490"/>
<feature type="domain" description="RNA polymerase sigma-70 region 2" evidence="6">
    <location>
        <begin position="28"/>
        <end position="96"/>
    </location>
</feature>
<gene>
    <name evidence="8" type="ORF">A2898_01895</name>
</gene>
<comment type="caution">
    <text evidence="8">The sequence shown here is derived from an EMBL/GenBank/DDBJ whole genome shotgun (WGS) entry which is preliminary data.</text>
</comment>
<dbReference type="NCBIfam" id="TIGR02937">
    <property type="entry name" value="sigma70-ECF"/>
    <property type="match status" value="1"/>
</dbReference>